<evidence type="ECO:0000313" key="8">
    <source>
        <dbReference type="Proteomes" id="UP000600449"/>
    </source>
</evidence>
<keyword evidence="8" id="KW-1185">Reference proteome</keyword>
<dbReference type="InterPro" id="IPR038255">
    <property type="entry name" value="PBS_linker_sf"/>
</dbReference>
<dbReference type="EMBL" id="BMMF01000012">
    <property type="protein sequence ID" value="GGK47076.1"/>
    <property type="molecule type" value="Genomic_DNA"/>
</dbReference>
<keyword evidence="4" id="KW-1133">Transmembrane helix</keyword>
<comment type="subcellular location">
    <subcellularLocation>
        <location evidence="1">Membrane</location>
        <topology evidence="1">Single-pass membrane protein</topology>
    </subcellularLocation>
</comment>
<evidence type="ECO:0000256" key="1">
    <source>
        <dbReference type="ARBA" id="ARBA00004167"/>
    </source>
</evidence>
<dbReference type="PANTHER" id="PTHR21419:SF23">
    <property type="entry name" value="PROTEIN DEFECTIVE IN EXINE FORMATION 1"/>
    <property type="match status" value="1"/>
</dbReference>
<dbReference type="AlphaFoldDB" id="A0A917QE47"/>
<evidence type="ECO:0000256" key="5">
    <source>
        <dbReference type="ARBA" id="ARBA00023136"/>
    </source>
</evidence>
<dbReference type="Gene3D" id="1.10.3130.20">
    <property type="entry name" value="Phycobilisome linker domain"/>
    <property type="match status" value="1"/>
</dbReference>
<comment type="caution">
    <text evidence="7">The sequence shown here is derived from an EMBL/GenBank/DDBJ whole genome shotgun (WGS) entry which is preliminary data.</text>
</comment>
<reference evidence="7 8" key="1">
    <citation type="journal article" date="2014" name="Int. J. Syst. Evol. Microbiol.">
        <title>Complete genome sequence of Corynebacterium casei LMG S-19264T (=DSM 44701T), isolated from a smear-ripened cheese.</title>
        <authorList>
            <consortium name="US DOE Joint Genome Institute (JGI-PGF)"/>
            <person name="Walter F."/>
            <person name="Albersmeier A."/>
            <person name="Kalinowski J."/>
            <person name="Ruckert C."/>
        </authorList>
    </citation>
    <scope>NUCLEOTIDE SEQUENCE [LARGE SCALE GENOMIC DNA]</scope>
    <source>
        <strain evidence="7 8">CGMCC 1.9161</strain>
    </source>
</reference>
<dbReference type="Gene3D" id="2.60.120.380">
    <property type="match status" value="1"/>
</dbReference>
<accession>A0A917QE47</accession>
<proteinExistence type="predicted"/>
<dbReference type="InterPro" id="IPR025282">
    <property type="entry name" value="DUF4214"/>
</dbReference>
<gene>
    <name evidence="7" type="ORF">GCM10011322_37670</name>
</gene>
<evidence type="ECO:0000313" key="7">
    <source>
        <dbReference type="EMBL" id="GGK47076.1"/>
    </source>
</evidence>
<dbReference type="Pfam" id="PF13946">
    <property type="entry name" value="DUF4214"/>
    <property type="match status" value="1"/>
</dbReference>
<dbReference type="InterPro" id="IPR013517">
    <property type="entry name" value="FG-GAP"/>
</dbReference>
<keyword evidence="3" id="KW-0732">Signal</keyword>
<keyword evidence="2" id="KW-0812">Transmembrane</keyword>
<dbReference type="InterPro" id="IPR045232">
    <property type="entry name" value="FAM234"/>
</dbReference>
<feature type="domain" description="DUF4214" evidence="6">
    <location>
        <begin position="646"/>
        <end position="709"/>
    </location>
</feature>
<sequence>MLFEDATLHDPIATALNTSLGDGVHELSVVGQQRYSVFANPGSLSIEMATLTGLSDVNMILYDSANRVVASDFQGSSVPERIDFQVTSSGIYTIELFQTAPQGDATRVRLAIDAPDETWSRVLPFGPIRDVSVSLFDIDNDGEQEIFVGTSKGLDAQGREVRPAGFVCLEADGTVKWQVSFPAIAGPDSQTGHVYQTTSVSTEPVFADLNGDGRMEIVVGVGADSTNELGQPVVGQPGDRGGVYALDSNGNIVWFHQSRDTIGGADNRGDGRPDGVYGAPVVFDIDRDGVREVIYNSWDQSTWILDGRTGTPEVEVHLADTIWSTPHIADITGDNVFEILVSADITENADARTRTGGIFHVISANGDQNTPGFDQPVGNPEYTTLRGKFEEQVLWSSPVTADLDGDGFLEIVYGTGNYLQDDRGTYIRVWEHDGTSKFLLDTGGRTFATPLIADLDANGDLEIVAATLTGGLYAWHHTGELYWQTYPATFPGTTGAPIFSSPVAVDLNGDRTLEILVSIGSQTVIIGHDGRQISDAGTRTGIFETFKGSPAVRDIDADGRLEIISGGTTAARDQAVVYRFENPFDVQIGDFVAGRYQEHQSQSNIEAFVERFYVSSLGRGSDAAGLNYWVESLASGILAGGDVGRAFFNSAEFLANGLTNEQFVDVLYRAFFDRDGGADGRNAWVPQLNSGTDRNTVMDGFIRSEEFRRLSAGFRINPS</sequence>
<dbReference type="GO" id="GO:0016020">
    <property type="term" value="C:membrane"/>
    <property type="evidence" value="ECO:0007669"/>
    <property type="project" value="UniProtKB-SubCell"/>
</dbReference>
<evidence type="ECO:0000256" key="2">
    <source>
        <dbReference type="ARBA" id="ARBA00022692"/>
    </source>
</evidence>
<evidence type="ECO:0000256" key="4">
    <source>
        <dbReference type="ARBA" id="ARBA00022989"/>
    </source>
</evidence>
<dbReference type="PANTHER" id="PTHR21419">
    <property type="match status" value="1"/>
</dbReference>
<dbReference type="Gene3D" id="2.130.10.130">
    <property type="entry name" value="Integrin alpha, N-terminal"/>
    <property type="match status" value="1"/>
</dbReference>
<dbReference type="RefSeq" id="WP_188914807.1">
    <property type="nucleotide sequence ID" value="NZ_BMMF01000012.1"/>
</dbReference>
<organism evidence="7 8">
    <name type="scientific">Salinarimonas ramus</name>
    <dbReference type="NCBI Taxonomy" id="690164"/>
    <lineage>
        <taxon>Bacteria</taxon>
        <taxon>Pseudomonadati</taxon>
        <taxon>Pseudomonadota</taxon>
        <taxon>Alphaproteobacteria</taxon>
        <taxon>Hyphomicrobiales</taxon>
        <taxon>Salinarimonadaceae</taxon>
        <taxon>Salinarimonas</taxon>
    </lineage>
</organism>
<keyword evidence="5" id="KW-0472">Membrane</keyword>
<dbReference type="Proteomes" id="UP000600449">
    <property type="component" value="Unassembled WGS sequence"/>
</dbReference>
<dbReference type="InterPro" id="IPR028994">
    <property type="entry name" value="Integrin_alpha_N"/>
</dbReference>
<name>A0A917QE47_9HYPH</name>
<dbReference type="SUPFAM" id="SSF69318">
    <property type="entry name" value="Integrin alpha N-terminal domain"/>
    <property type="match status" value="2"/>
</dbReference>
<dbReference type="Pfam" id="PF13517">
    <property type="entry name" value="FG-GAP_3"/>
    <property type="match status" value="1"/>
</dbReference>
<evidence type="ECO:0000256" key="3">
    <source>
        <dbReference type="ARBA" id="ARBA00022729"/>
    </source>
</evidence>
<protein>
    <recommendedName>
        <fullName evidence="6">DUF4214 domain-containing protein</fullName>
    </recommendedName>
</protein>
<evidence type="ECO:0000259" key="6">
    <source>
        <dbReference type="Pfam" id="PF13946"/>
    </source>
</evidence>